<dbReference type="Pfam" id="PF13460">
    <property type="entry name" value="NAD_binding_10"/>
    <property type="match status" value="1"/>
</dbReference>
<sequence>MKVLLVGATGNLGLRLVAALLTHGHSVIAFVRSSNKLESLLPASVYSQITVIQGDAKDPASIKRAILDANCDAVVNTAGLAALPPWGKSDLPAIFRAVLDGVRQAGVDRKKPLRTWFLAGLGVLHYPGSESMLSNHIPIYLEHRQNLRLLRSLPPDTVDWSMLCPGTMTPESSDINVPAKSQHGKLLGNATTPPSWHDSWMKYIPLIGKSLVCAINASRYTTTLEQNADFIASDLETYESRWSGTTVGIIDGSK</sequence>
<evidence type="ECO:0000256" key="1">
    <source>
        <dbReference type="SAM" id="SignalP"/>
    </source>
</evidence>
<comment type="caution">
    <text evidence="3">The sequence shown here is derived from an EMBL/GenBank/DDBJ whole genome shotgun (WGS) entry which is preliminary data.</text>
</comment>
<proteinExistence type="predicted"/>
<evidence type="ECO:0000313" key="4">
    <source>
        <dbReference type="Proteomes" id="UP001316803"/>
    </source>
</evidence>
<gene>
    <name evidence="3" type="ORF">OHC33_003208</name>
</gene>
<dbReference type="PANTHER" id="PTHR43355">
    <property type="entry name" value="FLAVIN REDUCTASE (NADPH)"/>
    <property type="match status" value="1"/>
</dbReference>
<protein>
    <recommendedName>
        <fullName evidence="2">NAD(P)-binding domain-containing protein</fullName>
    </recommendedName>
</protein>
<feature type="domain" description="NAD(P)-binding" evidence="2">
    <location>
        <begin position="7"/>
        <end position="180"/>
    </location>
</feature>
<dbReference type="PANTHER" id="PTHR43355:SF7">
    <property type="entry name" value="NAD(P)-BINDING DOMAIN-CONTAINING PROTEIN"/>
    <property type="match status" value="1"/>
</dbReference>
<dbReference type="AlphaFoldDB" id="A0AAN8IQ14"/>
<keyword evidence="4" id="KW-1185">Reference proteome</keyword>
<dbReference type="InterPro" id="IPR036291">
    <property type="entry name" value="NAD(P)-bd_dom_sf"/>
</dbReference>
<feature type="signal peptide" evidence="1">
    <location>
        <begin position="1"/>
        <end position="19"/>
    </location>
</feature>
<dbReference type="Proteomes" id="UP001316803">
    <property type="component" value="Unassembled WGS sequence"/>
</dbReference>
<dbReference type="Gene3D" id="3.40.50.720">
    <property type="entry name" value="NAD(P)-binding Rossmann-like Domain"/>
    <property type="match status" value="1"/>
</dbReference>
<dbReference type="GO" id="GO:0016646">
    <property type="term" value="F:oxidoreductase activity, acting on the CH-NH group of donors, NAD or NADP as acceptor"/>
    <property type="evidence" value="ECO:0007669"/>
    <property type="project" value="TreeGrafter"/>
</dbReference>
<dbReference type="EMBL" id="JAKLMC020000006">
    <property type="protein sequence ID" value="KAK5955567.1"/>
    <property type="molecule type" value="Genomic_DNA"/>
</dbReference>
<evidence type="ECO:0000259" key="2">
    <source>
        <dbReference type="Pfam" id="PF13460"/>
    </source>
</evidence>
<feature type="chain" id="PRO_5042901956" description="NAD(P)-binding domain-containing protein" evidence="1">
    <location>
        <begin position="20"/>
        <end position="254"/>
    </location>
</feature>
<organism evidence="3 4">
    <name type="scientific">Knufia fluminis</name>
    <dbReference type="NCBI Taxonomy" id="191047"/>
    <lineage>
        <taxon>Eukaryota</taxon>
        <taxon>Fungi</taxon>
        <taxon>Dikarya</taxon>
        <taxon>Ascomycota</taxon>
        <taxon>Pezizomycotina</taxon>
        <taxon>Eurotiomycetes</taxon>
        <taxon>Chaetothyriomycetidae</taxon>
        <taxon>Chaetothyriales</taxon>
        <taxon>Trichomeriaceae</taxon>
        <taxon>Knufia</taxon>
    </lineage>
</organism>
<dbReference type="SUPFAM" id="SSF51735">
    <property type="entry name" value="NAD(P)-binding Rossmann-fold domains"/>
    <property type="match status" value="1"/>
</dbReference>
<name>A0AAN8IQ14_9EURO</name>
<keyword evidence="1" id="KW-0732">Signal</keyword>
<evidence type="ECO:0000313" key="3">
    <source>
        <dbReference type="EMBL" id="KAK5955567.1"/>
    </source>
</evidence>
<dbReference type="InterPro" id="IPR016040">
    <property type="entry name" value="NAD(P)-bd_dom"/>
</dbReference>
<dbReference type="InterPro" id="IPR051606">
    <property type="entry name" value="Polyketide_Oxido-like"/>
</dbReference>
<accession>A0AAN8IQ14</accession>
<reference evidence="3 4" key="1">
    <citation type="submission" date="2022-12" db="EMBL/GenBank/DDBJ databases">
        <title>Genomic features and morphological characterization of a novel Knufia sp. strain isolated from spacecraft assembly facility.</title>
        <authorList>
            <person name="Teixeira M."/>
            <person name="Chander A.M."/>
            <person name="Stajich J.E."/>
            <person name="Venkateswaran K."/>
        </authorList>
    </citation>
    <scope>NUCLEOTIDE SEQUENCE [LARGE SCALE GENOMIC DNA]</scope>
    <source>
        <strain evidence="3 4">FJI-L2-BK-P2</strain>
    </source>
</reference>